<evidence type="ECO:0000313" key="9">
    <source>
        <dbReference type="EMBL" id="CDZ25125.1"/>
    </source>
</evidence>
<dbReference type="SMART" id="SM00448">
    <property type="entry name" value="REC"/>
    <property type="match status" value="1"/>
</dbReference>
<dbReference type="InterPro" id="IPR009057">
    <property type="entry name" value="Homeodomain-like_sf"/>
</dbReference>
<dbReference type="EMBL" id="LM995447">
    <property type="protein sequence ID" value="CDZ25125.1"/>
    <property type="molecule type" value="Genomic_DNA"/>
</dbReference>
<evidence type="ECO:0000313" key="10">
    <source>
        <dbReference type="Proteomes" id="UP000032431"/>
    </source>
</evidence>
<keyword evidence="4" id="KW-0804">Transcription</keyword>
<dbReference type="SUPFAM" id="SSF52172">
    <property type="entry name" value="CheY-like"/>
    <property type="match status" value="1"/>
</dbReference>
<keyword evidence="6" id="KW-0597">Phosphoprotein</keyword>
<dbReference type="PROSITE" id="PS01124">
    <property type="entry name" value="HTH_ARAC_FAMILY_2"/>
    <property type="match status" value="1"/>
</dbReference>
<dbReference type="PATRIC" id="fig|29343.3.peg.2158"/>
<gene>
    <name evidence="9" type="ORF">CCDG5_2033</name>
</gene>
<evidence type="ECO:0000256" key="4">
    <source>
        <dbReference type="ARBA" id="ARBA00023163"/>
    </source>
</evidence>
<dbReference type="InterPro" id="IPR018060">
    <property type="entry name" value="HTH_AraC"/>
</dbReference>
<dbReference type="PANTHER" id="PTHR43280:SF2">
    <property type="entry name" value="HTH-TYPE TRANSCRIPTIONAL REGULATOR EXSA"/>
    <property type="match status" value="1"/>
</dbReference>
<keyword evidence="3" id="KW-0238">DNA-binding</keyword>
<dbReference type="HOGENOM" id="CLU_000445_5_0_9"/>
<dbReference type="GO" id="GO:0003700">
    <property type="term" value="F:DNA-binding transcription factor activity"/>
    <property type="evidence" value="ECO:0007669"/>
    <property type="project" value="InterPro"/>
</dbReference>
<dbReference type="InterPro" id="IPR001789">
    <property type="entry name" value="Sig_transdc_resp-reg_receiver"/>
</dbReference>
<evidence type="ECO:0000256" key="6">
    <source>
        <dbReference type="PROSITE-ProRule" id="PRU00169"/>
    </source>
</evidence>
<dbReference type="SUPFAM" id="SSF46689">
    <property type="entry name" value="Homeodomain-like"/>
    <property type="match status" value="2"/>
</dbReference>
<dbReference type="Proteomes" id="UP000032431">
    <property type="component" value="Chromosome I"/>
</dbReference>
<evidence type="ECO:0000256" key="5">
    <source>
        <dbReference type="ARBA" id="ARBA00024867"/>
    </source>
</evidence>
<dbReference type="Gene3D" id="3.40.50.2300">
    <property type="match status" value="1"/>
</dbReference>
<dbReference type="PROSITE" id="PS50110">
    <property type="entry name" value="RESPONSE_REGULATORY"/>
    <property type="match status" value="1"/>
</dbReference>
<keyword evidence="2" id="KW-0805">Transcription regulation</keyword>
<keyword evidence="10" id="KW-1185">Reference proteome</keyword>
<evidence type="ECO:0000259" key="7">
    <source>
        <dbReference type="PROSITE" id="PS01124"/>
    </source>
</evidence>
<dbReference type="CDD" id="cd17536">
    <property type="entry name" value="REC_YesN-like"/>
    <property type="match status" value="1"/>
</dbReference>
<evidence type="ECO:0000259" key="8">
    <source>
        <dbReference type="PROSITE" id="PS50110"/>
    </source>
</evidence>
<evidence type="ECO:0000256" key="1">
    <source>
        <dbReference type="ARBA" id="ARBA00018672"/>
    </source>
</evidence>
<dbReference type="SMART" id="SM00342">
    <property type="entry name" value="HTH_ARAC"/>
    <property type="match status" value="1"/>
</dbReference>
<dbReference type="Pfam" id="PF12833">
    <property type="entry name" value="HTH_18"/>
    <property type="match status" value="1"/>
</dbReference>
<organism evidence="9 10">
    <name type="scientific">[Clostridium] cellulosi</name>
    <dbReference type="NCBI Taxonomy" id="29343"/>
    <lineage>
        <taxon>Bacteria</taxon>
        <taxon>Bacillati</taxon>
        <taxon>Bacillota</taxon>
        <taxon>Clostridia</taxon>
        <taxon>Eubacteriales</taxon>
        <taxon>Oscillospiraceae</taxon>
        <taxon>Oscillospiraceae incertae sedis</taxon>
    </lineage>
</organism>
<feature type="domain" description="HTH araC/xylS-type" evidence="7">
    <location>
        <begin position="433"/>
        <end position="531"/>
    </location>
</feature>
<dbReference type="GO" id="GO:0043565">
    <property type="term" value="F:sequence-specific DNA binding"/>
    <property type="evidence" value="ECO:0007669"/>
    <property type="project" value="InterPro"/>
</dbReference>
<dbReference type="OrthoDB" id="9794370at2"/>
<dbReference type="GO" id="GO:0000160">
    <property type="term" value="P:phosphorelay signal transduction system"/>
    <property type="evidence" value="ECO:0007669"/>
    <property type="project" value="InterPro"/>
</dbReference>
<dbReference type="STRING" id="29343.CCDG5_2033"/>
<protein>
    <recommendedName>
        <fullName evidence="1">Stage 0 sporulation protein A homolog</fullName>
    </recommendedName>
</protein>
<evidence type="ECO:0000256" key="3">
    <source>
        <dbReference type="ARBA" id="ARBA00023125"/>
    </source>
</evidence>
<dbReference type="Pfam" id="PF00072">
    <property type="entry name" value="Response_reg"/>
    <property type="match status" value="1"/>
</dbReference>
<dbReference type="KEGG" id="ccel:CCDG5_2033"/>
<dbReference type="InterPro" id="IPR020449">
    <property type="entry name" value="Tscrpt_reg_AraC-type_HTH"/>
</dbReference>
<dbReference type="InterPro" id="IPR011006">
    <property type="entry name" value="CheY-like_superfamily"/>
</dbReference>
<accession>A0A078KVA5</accession>
<feature type="domain" description="Response regulatory" evidence="8">
    <location>
        <begin position="3"/>
        <end position="120"/>
    </location>
</feature>
<dbReference type="PRINTS" id="PR00032">
    <property type="entry name" value="HTHARAC"/>
</dbReference>
<dbReference type="PANTHER" id="PTHR43280">
    <property type="entry name" value="ARAC-FAMILY TRANSCRIPTIONAL REGULATOR"/>
    <property type="match status" value="1"/>
</dbReference>
<feature type="modified residue" description="4-aspartylphosphate" evidence="6">
    <location>
        <position position="55"/>
    </location>
</feature>
<dbReference type="InterPro" id="IPR041522">
    <property type="entry name" value="CdaR_GGDEF"/>
</dbReference>
<comment type="function">
    <text evidence="5">May play the central regulatory role in sporulation. It may be an element of the effector pathway responsible for the activation of sporulation genes in response to nutritional stress. Spo0A may act in concert with spo0H (a sigma factor) to control the expression of some genes that are critical to the sporulation process.</text>
</comment>
<dbReference type="AlphaFoldDB" id="A0A078KVA5"/>
<evidence type="ECO:0000256" key="2">
    <source>
        <dbReference type="ARBA" id="ARBA00023015"/>
    </source>
</evidence>
<dbReference type="Pfam" id="PF17853">
    <property type="entry name" value="GGDEF_2"/>
    <property type="match status" value="1"/>
</dbReference>
<dbReference type="Gene3D" id="1.10.10.60">
    <property type="entry name" value="Homeodomain-like"/>
    <property type="match status" value="2"/>
</dbReference>
<reference evidence="10" key="1">
    <citation type="submission" date="2014-07" db="EMBL/GenBank/DDBJ databases">
        <authorList>
            <person name="Wibberg D."/>
        </authorList>
    </citation>
    <scope>NUCLEOTIDE SEQUENCE [LARGE SCALE GENOMIC DNA]</scope>
    <source>
        <strain evidence="10">DG5</strain>
    </source>
</reference>
<proteinExistence type="predicted"/>
<name>A0A078KVA5_9FIRM</name>
<sequence length="536" mass="61546">MYKLLIVDDEQIVIDSVKFIVERQGNLHFEMETAHTGREAIEKAETFRPDIVVIDIKMPGISGLEAISEIKKFHSGALFIIITAFANFDFAKEALQMGVIEYINKPISRSKLVAALENAVKIKDEERKKLKVQLDFKEKMAFILPALENSFIYSIVLSDDHTTELKSLKKILDINFDCGYIMTIEYGQGKNKNGLVNKIGVSIKSQKLYSALRDAIKENCKGIVGPVMINRITTFVPCNAETDEYTQRIEALKIGTKIYNKLKSIDSGIDYYIGIGKCYPSLRDANKSYEESLIAIDYMDEGGVVHINDIPMERDIQRSYKQDIEQNLVKKIILGETEECVAAFEHIFCRLIEQDRGNIDKLKLNLLELVAAIWRISKDYNLNSDNAVFADCLSEYMSINNINLIRTWMIDNIRRTSDEMARAKKNNFSCIVKRAIEYLTQNYNKAITLEYMSRELNISPTYFSKIFKEETGYTFIDYLTKLRIEQAKKLIANSNYGNKEICDFVGYSDPNYFSRVFKKIVGVTPTEYRSYSMNNK</sequence>